<feature type="domain" description="ABC transporter" evidence="7">
    <location>
        <begin position="47"/>
        <end position="274"/>
    </location>
</feature>
<keyword evidence="4" id="KW-0547">Nucleotide-binding</keyword>
<dbReference type="InterPro" id="IPR027417">
    <property type="entry name" value="P-loop_NTPase"/>
</dbReference>
<dbReference type="EMBL" id="CP004885">
    <property type="protein sequence ID" value="AGX87187.1"/>
    <property type="molecule type" value="Genomic_DNA"/>
</dbReference>
<dbReference type="GO" id="GO:0005524">
    <property type="term" value="F:ATP binding"/>
    <property type="evidence" value="ECO:0007669"/>
    <property type="project" value="UniProtKB-KW"/>
</dbReference>
<evidence type="ECO:0000256" key="2">
    <source>
        <dbReference type="ARBA" id="ARBA00022448"/>
    </source>
</evidence>
<keyword evidence="2" id="KW-0813">Transport</keyword>
<dbReference type="InterPro" id="IPR050153">
    <property type="entry name" value="Metal_Ion_Import_ABC"/>
</dbReference>
<dbReference type="Gene3D" id="3.40.50.300">
    <property type="entry name" value="P-loop containing nucleotide triphosphate hydrolases"/>
    <property type="match status" value="1"/>
</dbReference>
<evidence type="ECO:0000256" key="3">
    <source>
        <dbReference type="ARBA" id="ARBA00022475"/>
    </source>
</evidence>
<dbReference type="PANTHER" id="PTHR42734">
    <property type="entry name" value="METAL TRANSPORT SYSTEM ATP-BINDING PROTEIN TM_0124-RELATED"/>
    <property type="match status" value="1"/>
</dbReference>
<dbReference type="InterPro" id="IPR003593">
    <property type="entry name" value="AAA+_ATPase"/>
</dbReference>
<keyword evidence="3" id="KW-1003">Cell membrane</keyword>
<gene>
    <name evidence="8" type="ORF">Cenrod_1093</name>
</gene>
<comment type="similarity">
    <text evidence="1">Belongs to the ABC transporter superfamily.</text>
</comment>
<feature type="compositionally biased region" description="Low complexity" evidence="6">
    <location>
        <begin position="288"/>
        <end position="302"/>
    </location>
</feature>
<name>U5N723_9BURK</name>
<evidence type="ECO:0000313" key="8">
    <source>
        <dbReference type="EMBL" id="AGX87187.1"/>
    </source>
</evidence>
<evidence type="ECO:0000256" key="4">
    <source>
        <dbReference type="ARBA" id="ARBA00022741"/>
    </source>
</evidence>
<dbReference type="STRING" id="946483.Cenrod_1093"/>
<sequence length="311" mass="33180">MGGQCGSQPPAVVRAAALGFGHGCALPVVVCSLVGDGTLMVVPADMVVLDNLTVSYRQHPALHHLRGCFASGSLTAVMGPNGSGKSTLLKTIVGLLRPAGGRVVVHVPRERVAYLPQLAEIDRNFPLSVLDCVAFGLWNTVGAMGKVGHDQRGRVLAALREVGLAGFEQRTLGSLSGGQLQRVLFARLSVQEADLVLLDEPFHAMDSRTTTALLAQIHRWHGRGTTVIAVLHDEGMVRSHFPQTVLLARELVAWGATTEVLTQPHLERSRLLAEAWDDQADICHSDDSLPMASPSSPSHLHSNPPPSWSAP</sequence>
<keyword evidence="9" id="KW-1185">Reference proteome</keyword>
<dbReference type="Pfam" id="PF00005">
    <property type="entry name" value="ABC_tran"/>
    <property type="match status" value="1"/>
</dbReference>
<dbReference type="Proteomes" id="UP000017184">
    <property type="component" value="Chromosome"/>
</dbReference>
<evidence type="ECO:0000259" key="7">
    <source>
        <dbReference type="PROSITE" id="PS50893"/>
    </source>
</evidence>
<dbReference type="SUPFAM" id="SSF52540">
    <property type="entry name" value="P-loop containing nucleoside triphosphate hydrolases"/>
    <property type="match status" value="1"/>
</dbReference>
<evidence type="ECO:0000256" key="6">
    <source>
        <dbReference type="SAM" id="MobiDB-lite"/>
    </source>
</evidence>
<dbReference type="InterPro" id="IPR017871">
    <property type="entry name" value="ABC_transporter-like_CS"/>
</dbReference>
<dbReference type="HOGENOM" id="CLU_000604_1_11_4"/>
<dbReference type="CDD" id="cd03235">
    <property type="entry name" value="ABC_Metallic_Cations"/>
    <property type="match status" value="1"/>
</dbReference>
<accession>U5N723</accession>
<feature type="region of interest" description="Disordered" evidence="6">
    <location>
        <begin position="283"/>
        <end position="311"/>
    </location>
</feature>
<evidence type="ECO:0000256" key="1">
    <source>
        <dbReference type="ARBA" id="ARBA00005417"/>
    </source>
</evidence>
<protein>
    <submittedName>
        <fullName evidence="8">ABC-type zinc/manganese transporter ATP-binding protein</fullName>
    </submittedName>
</protein>
<dbReference type="GO" id="GO:0016887">
    <property type="term" value="F:ATP hydrolysis activity"/>
    <property type="evidence" value="ECO:0007669"/>
    <property type="project" value="InterPro"/>
</dbReference>
<dbReference type="PANTHER" id="PTHR42734:SF5">
    <property type="entry name" value="IRON TRANSPORT SYSTEM ATP-BINDING PROTEIN HI_0361-RELATED"/>
    <property type="match status" value="1"/>
</dbReference>
<organism evidence="8 9">
    <name type="scientific">Candidatus Symbiobacter mobilis CR</name>
    <dbReference type="NCBI Taxonomy" id="946483"/>
    <lineage>
        <taxon>Bacteria</taxon>
        <taxon>Pseudomonadati</taxon>
        <taxon>Pseudomonadota</taxon>
        <taxon>Betaproteobacteria</taxon>
        <taxon>Burkholderiales</taxon>
        <taxon>Comamonadaceae</taxon>
    </lineage>
</organism>
<keyword evidence="5 8" id="KW-0067">ATP-binding</keyword>
<evidence type="ECO:0000313" key="9">
    <source>
        <dbReference type="Proteomes" id="UP000017184"/>
    </source>
</evidence>
<dbReference type="KEGG" id="cbx:Cenrod_1093"/>
<dbReference type="SMART" id="SM00382">
    <property type="entry name" value="AAA"/>
    <property type="match status" value="1"/>
</dbReference>
<dbReference type="AlphaFoldDB" id="U5N723"/>
<keyword evidence="3" id="KW-0472">Membrane</keyword>
<proteinExistence type="inferred from homology"/>
<dbReference type="PROSITE" id="PS50893">
    <property type="entry name" value="ABC_TRANSPORTER_2"/>
    <property type="match status" value="1"/>
</dbReference>
<dbReference type="InterPro" id="IPR003439">
    <property type="entry name" value="ABC_transporter-like_ATP-bd"/>
</dbReference>
<dbReference type="PROSITE" id="PS00211">
    <property type="entry name" value="ABC_TRANSPORTER_1"/>
    <property type="match status" value="1"/>
</dbReference>
<reference evidence="8 9" key="1">
    <citation type="journal article" date="2013" name="Genome Biol.">
        <title>Genomic analysis reveals key aspects of prokaryotic symbiosis in the phototrophic consortium "Chlorochromatium aggregatum".</title>
        <authorList>
            <person name="Liu Z."/>
            <person name="Muller J."/>
            <person name="Li T."/>
            <person name="Alvey R.M."/>
            <person name="Vogl K."/>
            <person name="Frigaard N.U."/>
            <person name="Rockwell N.C."/>
            <person name="Boyd E.S."/>
            <person name="Tomsho L.P."/>
            <person name="Schuster S.C."/>
            <person name="Henke P."/>
            <person name="Rohde M."/>
            <person name="Overmann J."/>
            <person name="Bryant D.A."/>
        </authorList>
    </citation>
    <scope>NUCLEOTIDE SEQUENCE [LARGE SCALE GENOMIC DNA]</scope>
    <source>
        <strain evidence="8">CR</strain>
    </source>
</reference>
<evidence type="ECO:0000256" key="5">
    <source>
        <dbReference type="ARBA" id="ARBA00022840"/>
    </source>
</evidence>
<dbReference type="eggNOG" id="COG1121">
    <property type="taxonomic scope" value="Bacteria"/>
</dbReference>
<dbReference type="PATRIC" id="fig|946483.4.peg.1096"/>